<comment type="caution">
    <text evidence="1">The sequence shown here is derived from an EMBL/GenBank/DDBJ whole genome shotgun (WGS) entry which is preliminary data.</text>
</comment>
<sequence length="54" mass="6124">MCLDLKCSGKPSERLVLLHNIDPLYPKLGESLYRNTWDTSVRAAIRSGSYKLIT</sequence>
<dbReference type="AlphaFoldDB" id="A0AAV3YM59"/>
<dbReference type="Proteomes" id="UP000735302">
    <property type="component" value="Unassembled WGS sequence"/>
</dbReference>
<feature type="non-terminal residue" evidence="1">
    <location>
        <position position="54"/>
    </location>
</feature>
<dbReference type="EMBL" id="BLXT01001848">
    <property type="protein sequence ID" value="GFN88340.1"/>
    <property type="molecule type" value="Genomic_DNA"/>
</dbReference>
<protein>
    <submittedName>
        <fullName evidence="1">Arylsulfatase i</fullName>
    </submittedName>
</protein>
<dbReference type="Gene3D" id="3.30.1120.10">
    <property type="match status" value="1"/>
</dbReference>
<reference evidence="1 2" key="1">
    <citation type="journal article" date="2021" name="Elife">
        <title>Chloroplast acquisition without the gene transfer in kleptoplastic sea slugs, Plakobranchus ocellatus.</title>
        <authorList>
            <person name="Maeda T."/>
            <person name="Takahashi S."/>
            <person name="Yoshida T."/>
            <person name="Shimamura S."/>
            <person name="Takaki Y."/>
            <person name="Nagai Y."/>
            <person name="Toyoda A."/>
            <person name="Suzuki Y."/>
            <person name="Arimoto A."/>
            <person name="Ishii H."/>
            <person name="Satoh N."/>
            <person name="Nishiyama T."/>
            <person name="Hasebe M."/>
            <person name="Maruyama T."/>
            <person name="Minagawa J."/>
            <person name="Obokata J."/>
            <person name="Shigenobu S."/>
        </authorList>
    </citation>
    <scope>NUCLEOTIDE SEQUENCE [LARGE SCALE GENOMIC DNA]</scope>
</reference>
<name>A0AAV3YM59_9GAST</name>
<gene>
    <name evidence="1" type="ORF">PoB_001484600</name>
</gene>
<evidence type="ECO:0000313" key="1">
    <source>
        <dbReference type="EMBL" id="GFN88340.1"/>
    </source>
</evidence>
<accession>A0AAV3YM59</accession>
<proteinExistence type="predicted"/>
<evidence type="ECO:0000313" key="2">
    <source>
        <dbReference type="Proteomes" id="UP000735302"/>
    </source>
</evidence>
<organism evidence="1 2">
    <name type="scientific">Plakobranchus ocellatus</name>
    <dbReference type="NCBI Taxonomy" id="259542"/>
    <lineage>
        <taxon>Eukaryota</taxon>
        <taxon>Metazoa</taxon>
        <taxon>Spiralia</taxon>
        <taxon>Lophotrochozoa</taxon>
        <taxon>Mollusca</taxon>
        <taxon>Gastropoda</taxon>
        <taxon>Heterobranchia</taxon>
        <taxon>Euthyneura</taxon>
        <taxon>Panpulmonata</taxon>
        <taxon>Sacoglossa</taxon>
        <taxon>Placobranchoidea</taxon>
        <taxon>Plakobranchidae</taxon>
        <taxon>Plakobranchus</taxon>
    </lineage>
</organism>
<keyword evidence="2" id="KW-1185">Reference proteome</keyword>